<dbReference type="EMBL" id="JABEQI010000002">
    <property type="protein sequence ID" value="MBB2185859.1"/>
    <property type="molecule type" value="Genomic_DNA"/>
</dbReference>
<feature type="signal peptide" evidence="5">
    <location>
        <begin position="1"/>
        <end position="24"/>
    </location>
</feature>
<dbReference type="GO" id="GO:0030288">
    <property type="term" value="C:outer membrane-bounded periplasmic space"/>
    <property type="evidence" value="ECO:0007669"/>
    <property type="project" value="UniProtKB-ARBA"/>
</dbReference>
<dbReference type="SUPFAM" id="SSF53850">
    <property type="entry name" value="Periplasmic binding protein-like II"/>
    <property type="match status" value="1"/>
</dbReference>
<dbReference type="Proteomes" id="UP000254958">
    <property type="component" value="Unassembled WGS sequence"/>
</dbReference>
<keyword evidence="4 5" id="KW-0732">Signal</keyword>
<evidence type="ECO:0000313" key="10">
    <source>
        <dbReference type="Proteomes" id="UP000562982"/>
    </source>
</evidence>
<dbReference type="PIRSF" id="PIRSF002741">
    <property type="entry name" value="MppA"/>
    <property type="match status" value="1"/>
</dbReference>
<dbReference type="InterPro" id="IPR030678">
    <property type="entry name" value="Peptide/Ni-bd"/>
</dbReference>
<dbReference type="Gene3D" id="3.40.190.10">
    <property type="entry name" value="Periplasmic binding protein-like II"/>
    <property type="match status" value="1"/>
</dbReference>
<dbReference type="Pfam" id="PF00496">
    <property type="entry name" value="SBP_bac_5"/>
    <property type="match status" value="1"/>
</dbReference>
<dbReference type="RefSeq" id="WP_114726514.1">
    <property type="nucleotide sequence ID" value="NZ_BJMI01000001.1"/>
</dbReference>
<evidence type="ECO:0000313" key="7">
    <source>
        <dbReference type="EMBL" id="MBB2185859.1"/>
    </source>
</evidence>
<dbReference type="Proteomes" id="UP000562982">
    <property type="component" value="Unassembled WGS sequence"/>
</dbReference>
<accession>A0A370G787</accession>
<comment type="similarity">
    <text evidence="2">Belongs to the bacterial solute-binding protein 5 family.</text>
</comment>
<proteinExistence type="inferred from homology"/>
<comment type="subcellular location">
    <subcellularLocation>
        <location evidence="1">Periplasm</location>
    </subcellularLocation>
</comment>
<evidence type="ECO:0000256" key="2">
    <source>
        <dbReference type="ARBA" id="ARBA00005695"/>
    </source>
</evidence>
<dbReference type="GO" id="GO:0015833">
    <property type="term" value="P:peptide transport"/>
    <property type="evidence" value="ECO:0007669"/>
    <property type="project" value="TreeGrafter"/>
</dbReference>
<comment type="caution">
    <text evidence="8">The sequence shown here is derived from an EMBL/GenBank/DDBJ whole genome shotgun (WGS) entry which is preliminary data.</text>
</comment>
<sequence length="526" mass="58170">MTRAFTLVLAALMLGAWGAGPACGRDRGALVILRGSDSDNYDPVRSTARASGEVLEMMGDTLTSMDWDLKTVRPGLAQSWDVSPGGLTYVFHLRAGVRFCDGRPMTAEDVAYSLNRLVAPATHSPVAWRAGPVETITASDPLTVRYQLKRPYGELLAQLSLFFTTIVDRHAVETLGRDFGVRGFNGTGPYCWGGWQPRQELVLHRHRGYDWGPPVYHSPVPQIDTIVWRVIPDDTSRLIALQSDQGDVSQYMPYYAIDGIARTSGLHLAGQPAYRFDYILGFKITKPVVGDPVIRRALQMAVDRKALASAVFFGQADAADDYINPNAPDAVPVGVAAYDPEGARRLLEAHGWVLGPDGVRVRDGQRASFTLYAFSDPTDTILSEVLQAYFHKVGIEMVVQLWDATIGWSKLGTQEFGAFIMGYPYFSAHEALNLFFSSHNIPTPNRMNWRDPETDRLLADASAAVDPAVRRDALTRLQEKLTQSDLWIPLGREKLWEVSSDRVQGVRAHGLYGIGLYKGLDMRLSP</sequence>
<organism evidence="8 9">
    <name type="scientific">Gluconacetobacter liquefaciens</name>
    <name type="common">Acetobacter liquefaciens</name>
    <dbReference type="NCBI Taxonomy" id="89584"/>
    <lineage>
        <taxon>Bacteria</taxon>
        <taxon>Pseudomonadati</taxon>
        <taxon>Pseudomonadota</taxon>
        <taxon>Alphaproteobacteria</taxon>
        <taxon>Acetobacterales</taxon>
        <taxon>Acetobacteraceae</taxon>
        <taxon>Gluconacetobacter</taxon>
    </lineage>
</organism>
<dbReference type="PANTHER" id="PTHR30290">
    <property type="entry name" value="PERIPLASMIC BINDING COMPONENT OF ABC TRANSPORTER"/>
    <property type="match status" value="1"/>
</dbReference>
<dbReference type="PANTHER" id="PTHR30290:SF9">
    <property type="entry name" value="OLIGOPEPTIDE-BINDING PROTEIN APPA"/>
    <property type="match status" value="1"/>
</dbReference>
<dbReference type="Gene3D" id="3.10.105.10">
    <property type="entry name" value="Dipeptide-binding Protein, Domain 3"/>
    <property type="match status" value="1"/>
</dbReference>
<evidence type="ECO:0000313" key="8">
    <source>
        <dbReference type="EMBL" id="RDI39671.1"/>
    </source>
</evidence>
<evidence type="ECO:0000313" key="9">
    <source>
        <dbReference type="Proteomes" id="UP000254958"/>
    </source>
</evidence>
<dbReference type="AlphaFoldDB" id="A0A370G787"/>
<keyword evidence="3" id="KW-0813">Transport</keyword>
<feature type="domain" description="Solute-binding protein family 5" evidence="6">
    <location>
        <begin position="71"/>
        <end position="440"/>
    </location>
</feature>
<dbReference type="InterPro" id="IPR000914">
    <property type="entry name" value="SBP_5_dom"/>
</dbReference>
<keyword evidence="9" id="KW-1185">Reference proteome</keyword>
<gene>
    <name evidence="8" type="ORF">C7453_102465</name>
    <name evidence="7" type="ORF">HLH32_05590</name>
</gene>
<feature type="chain" id="PRO_5044585327" evidence="5">
    <location>
        <begin position="25"/>
        <end position="526"/>
    </location>
</feature>
<dbReference type="InterPro" id="IPR039424">
    <property type="entry name" value="SBP_5"/>
</dbReference>
<name>A0A370G787_GLULI</name>
<evidence type="ECO:0000256" key="1">
    <source>
        <dbReference type="ARBA" id="ARBA00004418"/>
    </source>
</evidence>
<reference evidence="8 9" key="1">
    <citation type="submission" date="2018-07" db="EMBL/GenBank/DDBJ databases">
        <title>Genomic Encyclopedia of Type Strains, Phase IV (KMG-IV): sequencing the most valuable type-strain genomes for metagenomic binning, comparative biology and taxonomic classification.</title>
        <authorList>
            <person name="Goeker M."/>
        </authorList>
    </citation>
    <scope>NUCLEOTIDE SEQUENCE [LARGE SCALE GENOMIC DNA]</scope>
    <source>
        <strain evidence="8 9">DSM 5603</strain>
    </source>
</reference>
<dbReference type="OrthoDB" id="9773508at2"/>
<evidence type="ECO:0000256" key="4">
    <source>
        <dbReference type="ARBA" id="ARBA00022729"/>
    </source>
</evidence>
<reference evidence="7 10" key="2">
    <citation type="submission" date="2020-04" db="EMBL/GenBank/DDBJ databases">
        <title>Description of novel Gluconacetobacter.</title>
        <authorList>
            <person name="Sombolestani A."/>
        </authorList>
    </citation>
    <scope>NUCLEOTIDE SEQUENCE [LARGE SCALE GENOMIC DNA]</scope>
    <source>
        <strain evidence="7 10">LMG 1382</strain>
    </source>
</reference>
<evidence type="ECO:0000259" key="6">
    <source>
        <dbReference type="Pfam" id="PF00496"/>
    </source>
</evidence>
<evidence type="ECO:0000256" key="5">
    <source>
        <dbReference type="SAM" id="SignalP"/>
    </source>
</evidence>
<dbReference type="GO" id="GO:1904680">
    <property type="term" value="F:peptide transmembrane transporter activity"/>
    <property type="evidence" value="ECO:0007669"/>
    <property type="project" value="TreeGrafter"/>
</dbReference>
<dbReference type="EMBL" id="QQAW01000002">
    <property type="protein sequence ID" value="RDI39671.1"/>
    <property type="molecule type" value="Genomic_DNA"/>
</dbReference>
<evidence type="ECO:0000256" key="3">
    <source>
        <dbReference type="ARBA" id="ARBA00022448"/>
    </source>
</evidence>
<protein>
    <submittedName>
        <fullName evidence="7">ABC transporter substrate-binding protein</fullName>
    </submittedName>
    <submittedName>
        <fullName evidence="8">Peptide/nickel transport system substrate-binding protein</fullName>
    </submittedName>
</protein>
<dbReference type="GO" id="GO:0043190">
    <property type="term" value="C:ATP-binding cassette (ABC) transporter complex"/>
    <property type="evidence" value="ECO:0007669"/>
    <property type="project" value="InterPro"/>
</dbReference>